<dbReference type="Proteomes" id="UP000188268">
    <property type="component" value="Unassembled WGS sequence"/>
</dbReference>
<dbReference type="AlphaFoldDB" id="A0A1R3G924"/>
<organism evidence="1 2">
    <name type="scientific">Corchorus capsularis</name>
    <name type="common">Jute</name>
    <dbReference type="NCBI Taxonomy" id="210143"/>
    <lineage>
        <taxon>Eukaryota</taxon>
        <taxon>Viridiplantae</taxon>
        <taxon>Streptophyta</taxon>
        <taxon>Embryophyta</taxon>
        <taxon>Tracheophyta</taxon>
        <taxon>Spermatophyta</taxon>
        <taxon>Magnoliopsida</taxon>
        <taxon>eudicotyledons</taxon>
        <taxon>Gunneridae</taxon>
        <taxon>Pentapetalae</taxon>
        <taxon>rosids</taxon>
        <taxon>malvids</taxon>
        <taxon>Malvales</taxon>
        <taxon>Malvaceae</taxon>
        <taxon>Grewioideae</taxon>
        <taxon>Apeibeae</taxon>
        <taxon>Corchorus</taxon>
    </lineage>
</organism>
<reference evidence="1 2" key="1">
    <citation type="submission" date="2013-09" db="EMBL/GenBank/DDBJ databases">
        <title>Corchorus capsularis genome sequencing.</title>
        <authorList>
            <person name="Alam M."/>
            <person name="Haque M.S."/>
            <person name="Islam M.S."/>
            <person name="Emdad E.M."/>
            <person name="Islam M.M."/>
            <person name="Ahmed B."/>
            <person name="Halim A."/>
            <person name="Hossen Q.M.M."/>
            <person name="Hossain M.Z."/>
            <person name="Ahmed R."/>
            <person name="Khan M.M."/>
            <person name="Islam R."/>
            <person name="Rashid M.M."/>
            <person name="Khan S.A."/>
            <person name="Rahman M.S."/>
            <person name="Alam M."/>
        </authorList>
    </citation>
    <scope>NUCLEOTIDE SEQUENCE [LARGE SCALE GENOMIC DNA]</scope>
    <source>
        <strain evidence="2">cv. CVL-1</strain>
        <tissue evidence="1">Whole seedling</tissue>
    </source>
</reference>
<dbReference type="Gramene" id="OMO54592">
    <property type="protein sequence ID" value="OMO54592"/>
    <property type="gene ID" value="CCACVL1_27725"/>
</dbReference>
<evidence type="ECO:0000313" key="2">
    <source>
        <dbReference type="Proteomes" id="UP000188268"/>
    </source>
</evidence>
<gene>
    <name evidence="1" type="ORF">CCACVL1_27725</name>
</gene>
<name>A0A1R3G924_COCAP</name>
<evidence type="ECO:0000313" key="1">
    <source>
        <dbReference type="EMBL" id="OMO54592.1"/>
    </source>
</evidence>
<proteinExistence type="predicted"/>
<accession>A0A1R3G924</accession>
<keyword evidence="2" id="KW-1185">Reference proteome</keyword>
<dbReference type="EMBL" id="AWWV01014928">
    <property type="protein sequence ID" value="OMO54592.1"/>
    <property type="molecule type" value="Genomic_DNA"/>
</dbReference>
<protein>
    <submittedName>
        <fullName evidence="1">Uncharacterized protein</fullName>
    </submittedName>
</protein>
<sequence>MSTEYALCEMGRMKFDAGLAIAGFDL</sequence>
<comment type="caution">
    <text evidence="1">The sequence shown here is derived from an EMBL/GenBank/DDBJ whole genome shotgun (WGS) entry which is preliminary data.</text>
</comment>